<proteinExistence type="predicted"/>
<gene>
    <name evidence="3" type="ORF">IF1G_03533</name>
</gene>
<comment type="caution">
    <text evidence="3">The sequence shown here is derived from an EMBL/GenBank/DDBJ whole genome shotgun (WGS) entry which is preliminary data.</text>
</comment>
<dbReference type="GO" id="GO:0016787">
    <property type="term" value="F:hydrolase activity"/>
    <property type="evidence" value="ECO:0007669"/>
    <property type="project" value="UniProtKB-KW"/>
</dbReference>
<dbReference type="Pfam" id="PF03959">
    <property type="entry name" value="FSH1"/>
    <property type="match status" value="1"/>
</dbReference>
<keyword evidence="4" id="KW-1185">Reference proteome</keyword>
<dbReference type="OrthoDB" id="4861614at2759"/>
<accession>A0A545V7U5</accession>
<name>A0A545V7U5_9HYPO</name>
<dbReference type="EMBL" id="SPUK01000004">
    <property type="protein sequence ID" value="TQV97790.1"/>
    <property type="molecule type" value="Genomic_DNA"/>
</dbReference>
<sequence length="298" mass="32874">MKKLLALHGVGSSSDILRVQLNPVVKALESEYEFIFFDGAFTRERGPGMASHYPGPFYSYTTGYAPGEIRVALDDLDDMVQDCGPFAGVIGFSQGASMAASYILDHQRRCPGEPAPFGFAVLLSSVAGFSPDTQHCLPIVQHLLREKHDTLSDFPDHVSAKLPRLEQVFVDYLAATFNIARKIGATGPDYDVAFFRHRHADKVPRLLHPVLTEARIGIPTVHYTGERDHSAMVEQSLVVMGMCERSIARGFQHSAGHALPTKPDEVKRLVRDIEWAAAESSSQQAMHKALNAKPRSMF</sequence>
<dbReference type="Gene3D" id="3.40.50.1820">
    <property type="entry name" value="alpha/beta hydrolase"/>
    <property type="match status" value="1"/>
</dbReference>
<dbReference type="PANTHER" id="PTHR48070:SF4">
    <property type="entry name" value="ESTERASE ALNB"/>
    <property type="match status" value="1"/>
</dbReference>
<protein>
    <submittedName>
        <fullName evidence="3">DUF341 domain-containing protein</fullName>
    </submittedName>
</protein>
<dbReference type="PANTHER" id="PTHR48070">
    <property type="entry name" value="ESTERASE OVCA2"/>
    <property type="match status" value="1"/>
</dbReference>
<dbReference type="InterPro" id="IPR029058">
    <property type="entry name" value="AB_hydrolase_fold"/>
</dbReference>
<evidence type="ECO:0000256" key="1">
    <source>
        <dbReference type="ARBA" id="ARBA00022801"/>
    </source>
</evidence>
<organism evidence="3 4">
    <name type="scientific">Cordyceps javanica</name>
    <dbReference type="NCBI Taxonomy" id="43265"/>
    <lineage>
        <taxon>Eukaryota</taxon>
        <taxon>Fungi</taxon>
        <taxon>Dikarya</taxon>
        <taxon>Ascomycota</taxon>
        <taxon>Pezizomycotina</taxon>
        <taxon>Sordariomycetes</taxon>
        <taxon>Hypocreomycetidae</taxon>
        <taxon>Hypocreales</taxon>
        <taxon>Cordycipitaceae</taxon>
        <taxon>Cordyceps</taxon>
    </lineage>
</organism>
<dbReference type="STRING" id="43265.A0A545V7U5"/>
<evidence type="ECO:0000313" key="4">
    <source>
        <dbReference type="Proteomes" id="UP000315783"/>
    </source>
</evidence>
<evidence type="ECO:0000313" key="3">
    <source>
        <dbReference type="EMBL" id="TQV97790.1"/>
    </source>
</evidence>
<dbReference type="GO" id="GO:0019748">
    <property type="term" value="P:secondary metabolic process"/>
    <property type="evidence" value="ECO:0007669"/>
    <property type="project" value="TreeGrafter"/>
</dbReference>
<dbReference type="Proteomes" id="UP000315783">
    <property type="component" value="Unassembled WGS sequence"/>
</dbReference>
<dbReference type="InterPro" id="IPR005645">
    <property type="entry name" value="FSH-like_dom"/>
</dbReference>
<dbReference type="GO" id="GO:0005737">
    <property type="term" value="C:cytoplasm"/>
    <property type="evidence" value="ECO:0007669"/>
    <property type="project" value="TreeGrafter"/>
</dbReference>
<reference evidence="3 4" key="1">
    <citation type="journal article" date="2019" name="Appl. Microbiol. Biotechnol.">
        <title>Genome sequence of Isaria javanica and comparative genome analysis insights into family S53 peptidase evolution in fungal entomopathogens.</title>
        <authorList>
            <person name="Lin R."/>
            <person name="Zhang X."/>
            <person name="Xin B."/>
            <person name="Zou M."/>
            <person name="Gao Y."/>
            <person name="Qin F."/>
            <person name="Hu Q."/>
            <person name="Xie B."/>
            <person name="Cheng X."/>
        </authorList>
    </citation>
    <scope>NUCLEOTIDE SEQUENCE [LARGE SCALE GENOMIC DNA]</scope>
    <source>
        <strain evidence="3 4">IJ1G</strain>
    </source>
</reference>
<dbReference type="SUPFAM" id="SSF53474">
    <property type="entry name" value="alpha/beta-Hydrolases"/>
    <property type="match status" value="1"/>
</dbReference>
<dbReference type="AlphaFoldDB" id="A0A545V7U5"/>
<evidence type="ECO:0000259" key="2">
    <source>
        <dbReference type="Pfam" id="PF03959"/>
    </source>
</evidence>
<keyword evidence="1" id="KW-0378">Hydrolase</keyword>
<dbReference type="GO" id="GO:0005634">
    <property type="term" value="C:nucleus"/>
    <property type="evidence" value="ECO:0007669"/>
    <property type="project" value="TreeGrafter"/>
</dbReference>
<dbReference type="InterPro" id="IPR050593">
    <property type="entry name" value="LovG"/>
</dbReference>
<feature type="domain" description="Serine hydrolase" evidence="2">
    <location>
        <begin position="2"/>
        <end position="267"/>
    </location>
</feature>